<accession>A0A9P5BIP1</accession>
<protein>
    <submittedName>
        <fullName evidence="1">Uncharacterized protein</fullName>
    </submittedName>
</protein>
<evidence type="ECO:0000313" key="2">
    <source>
        <dbReference type="Proteomes" id="UP000737391"/>
    </source>
</evidence>
<gene>
    <name evidence="1" type="ORF">FAGAP_1892</name>
</gene>
<dbReference type="EMBL" id="LUFC02000104">
    <property type="protein sequence ID" value="KAF4501918.1"/>
    <property type="molecule type" value="Genomic_DNA"/>
</dbReference>
<sequence length="164" mass="19241">MDLRALRAEFQQLTASALEEKLKPALNSIISQECTRQPSTGYLYLPILEKAQNLVPELFRAFHTHQEQIYRSRQPKPVETPESWKQGVLTVRGNEFLDRRPLQGQSYLIHLGLGGYPLFAKLQSLTAKEFEDYTVEEFHQVVTADPSREDWTEQWTRDHDLRWR</sequence>
<keyword evidence="2" id="KW-1185">Reference proteome</keyword>
<reference evidence="1" key="1">
    <citation type="submission" date="2020-01" db="EMBL/GenBank/DDBJ databases">
        <title>Identification and distribution of gene clusters putatively required for synthesis of sphingolipid metabolism inhibitors in phylogenetically diverse species of the filamentous fungus Fusarium.</title>
        <authorList>
            <person name="Kim H.-S."/>
            <person name="Busman M."/>
            <person name="Brown D.W."/>
            <person name="Divon H."/>
            <person name="Uhlig S."/>
            <person name="Proctor R.H."/>
        </authorList>
    </citation>
    <scope>NUCLEOTIDE SEQUENCE</scope>
    <source>
        <strain evidence="1">NRRL 31653</strain>
    </source>
</reference>
<evidence type="ECO:0000313" key="1">
    <source>
        <dbReference type="EMBL" id="KAF4501918.1"/>
    </source>
</evidence>
<name>A0A9P5BIP1_9HYPO</name>
<comment type="caution">
    <text evidence="1">The sequence shown here is derived from an EMBL/GenBank/DDBJ whole genome shotgun (WGS) entry which is preliminary data.</text>
</comment>
<dbReference type="AlphaFoldDB" id="A0A9P5BIP1"/>
<dbReference type="OrthoDB" id="5094362at2759"/>
<proteinExistence type="predicted"/>
<dbReference type="Proteomes" id="UP000737391">
    <property type="component" value="Unassembled WGS sequence"/>
</dbReference>
<organism evidence="1 2">
    <name type="scientific">Fusarium agapanthi</name>
    <dbReference type="NCBI Taxonomy" id="1803897"/>
    <lineage>
        <taxon>Eukaryota</taxon>
        <taxon>Fungi</taxon>
        <taxon>Dikarya</taxon>
        <taxon>Ascomycota</taxon>
        <taxon>Pezizomycotina</taxon>
        <taxon>Sordariomycetes</taxon>
        <taxon>Hypocreomycetidae</taxon>
        <taxon>Hypocreales</taxon>
        <taxon>Nectriaceae</taxon>
        <taxon>Fusarium</taxon>
        <taxon>Fusarium fujikuroi species complex</taxon>
    </lineage>
</organism>